<dbReference type="Proteomes" id="UP001083770">
    <property type="component" value="Unassembled WGS sequence"/>
</dbReference>
<dbReference type="PROSITE" id="PS50893">
    <property type="entry name" value="ABC_TRANSPORTER_2"/>
    <property type="match status" value="1"/>
</dbReference>
<evidence type="ECO:0000259" key="15">
    <source>
        <dbReference type="PROSITE" id="PS50893"/>
    </source>
</evidence>
<dbReference type="SMART" id="SM00382">
    <property type="entry name" value="AAA"/>
    <property type="match status" value="1"/>
</dbReference>
<reference evidence="16" key="1">
    <citation type="submission" date="2022-12" db="EMBL/GenBank/DDBJ databases">
        <title>Bacterial isolates from different developmental stages of Nematostella vectensis.</title>
        <authorList>
            <person name="Fraune S."/>
        </authorList>
    </citation>
    <scope>NUCLEOTIDE SEQUENCE</scope>
    <source>
        <strain evidence="16">G21632-S1</strain>
    </source>
</reference>
<evidence type="ECO:0000256" key="9">
    <source>
        <dbReference type="ARBA" id="ARBA00023136"/>
    </source>
</evidence>
<evidence type="ECO:0000256" key="13">
    <source>
        <dbReference type="SAM" id="MobiDB-lite"/>
    </source>
</evidence>
<dbReference type="Pfam" id="PF02687">
    <property type="entry name" value="FtsX"/>
    <property type="match status" value="1"/>
</dbReference>
<gene>
    <name evidence="16" type="ORF">O4G74_07450</name>
</gene>
<dbReference type="InterPro" id="IPR017871">
    <property type="entry name" value="ABC_transporter-like_CS"/>
</dbReference>
<dbReference type="InterPro" id="IPR003593">
    <property type="entry name" value="AAA+_ATPase"/>
</dbReference>
<keyword evidence="9 14" id="KW-0472">Membrane</keyword>
<dbReference type="EMBL" id="JAPWGW010000002">
    <property type="protein sequence ID" value="MCZ4297889.1"/>
    <property type="molecule type" value="Genomic_DNA"/>
</dbReference>
<evidence type="ECO:0000256" key="3">
    <source>
        <dbReference type="ARBA" id="ARBA00022475"/>
    </source>
</evidence>
<keyword evidence="3" id="KW-1003">Cell membrane</keyword>
<keyword evidence="8 14" id="KW-1133">Transmembrane helix</keyword>
<dbReference type="PROSITE" id="PS00211">
    <property type="entry name" value="ABC_TRANSPORTER_1"/>
    <property type="match status" value="1"/>
</dbReference>
<evidence type="ECO:0000256" key="6">
    <source>
        <dbReference type="ARBA" id="ARBA00022741"/>
    </source>
</evidence>
<evidence type="ECO:0000313" key="17">
    <source>
        <dbReference type="Proteomes" id="UP001083770"/>
    </source>
</evidence>
<dbReference type="PANTHER" id="PTHR30572:SF4">
    <property type="entry name" value="ABC TRANSPORTER PERMEASE YTRF"/>
    <property type="match status" value="1"/>
</dbReference>
<evidence type="ECO:0000256" key="1">
    <source>
        <dbReference type="ARBA" id="ARBA00004429"/>
    </source>
</evidence>
<feature type="domain" description="ABC transporter" evidence="15">
    <location>
        <begin position="6"/>
        <end position="244"/>
    </location>
</feature>
<evidence type="ECO:0000256" key="7">
    <source>
        <dbReference type="ARBA" id="ARBA00022840"/>
    </source>
</evidence>
<dbReference type="InterPro" id="IPR017911">
    <property type="entry name" value="MacB-like_ATP-bd"/>
</dbReference>
<evidence type="ECO:0000256" key="5">
    <source>
        <dbReference type="ARBA" id="ARBA00022692"/>
    </source>
</evidence>
<dbReference type="Pfam" id="PF12704">
    <property type="entry name" value="MacB_PCD"/>
    <property type="match status" value="1"/>
</dbReference>
<evidence type="ECO:0000256" key="4">
    <source>
        <dbReference type="ARBA" id="ARBA00022519"/>
    </source>
</evidence>
<evidence type="ECO:0000313" key="16">
    <source>
        <dbReference type="EMBL" id="MCZ4297889.1"/>
    </source>
</evidence>
<keyword evidence="17" id="KW-1185">Reference proteome</keyword>
<name>A0ABT4LU38_9PROT</name>
<evidence type="ECO:0000256" key="11">
    <source>
        <dbReference type="ARBA" id="ARBA00038076"/>
    </source>
</evidence>
<comment type="caution">
    <text evidence="16">The sequence shown here is derived from an EMBL/GenBank/DDBJ whole genome shotgun (WGS) entry which is preliminary data.</text>
</comment>
<organism evidence="16 17">
    <name type="scientific">Henriciella marina</name>
    <dbReference type="NCBI Taxonomy" id="453851"/>
    <lineage>
        <taxon>Bacteria</taxon>
        <taxon>Pseudomonadati</taxon>
        <taxon>Pseudomonadota</taxon>
        <taxon>Alphaproteobacteria</taxon>
        <taxon>Hyphomonadales</taxon>
        <taxon>Hyphomonadaceae</taxon>
        <taxon>Henriciella</taxon>
    </lineage>
</organism>
<sequence>MSNPLIQLENVCRYYGAGDTEVRALDGVSLTVNQGEFVAIVGQSGSGKSTLMNILGCLDRPTDGTYAVRGESISRLDADELAALRRETFGFIFQRYNLLASVTASENVEIPAVYAGLGQEERRTRAKELLARLGLGDRTGHKPGELSGGQQQRVAVARALVNDAEVILADEPTGALDSGSSAELLTLLEGLHESGRTIILITHDEKVAARAKRVVTIEDGRIVSDSGDRQGHQETRQPYRYTRKGPSPIGQVFEAVKMAFRSLRANLFRTALTLLGVVIGVSAVVAMLAIGQGSQQDVMARFESLGPNLLFARPGAPDQRQRGDAIATLTLQDADALGELDNIIAAVPSRSSNATLRVGSNDARSQIEGVSEDWPIVQNRGMKFGTFFTEDDMDRRIGVVVLGTTTAGNLFDDVQSAVGQYVFLGGAPFEVSGVLEERGATAWGQDQDDVALVPITTGMMRLFGQSYLSSITLAVDDTDRISETEEAAHALLLARHGTEDFQLRNTASFLESMQEAQSSFSILLGSVASISLLVGGIGVMNIMLVSVSERTREIGVRMATGARRSDIMIQFVVEALVVGGLGGIVGVLFGLGVCFILAKSGMTIAVTAMPAILAFTSALGTGLVFGLLPARKAARLDPVTALASE</sequence>
<feature type="region of interest" description="Disordered" evidence="13">
    <location>
        <begin position="223"/>
        <end position="244"/>
    </location>
</feature>
<dbReference type="InterPro" id="IPR003838">
    <property type="entry name" value="ABC3_permease_C"/>
</dbReference>
<comment type="similarity">
    <text evidence="11">Belongs to the ABC-4 integral membrane protein family.</text>
</comment>
<proteinExistence type="inferred from homology"/>
<feature type="transmembrane region" description="Helical" evidence="14">
    <location>
        <begin position="604"/>
        <end position="628"/>
    </location>
</feature>
<keyword evidence="2" id="KW-0813">Transport</keyword>
<dbReference type="InterPro" id="IPR027417">
    <property type="entry name" value="P-loop_NTPase"/>
</dbReference>
<keyword evidence="6" id="KW-0547">Nucleotide-binding</keyword>
<dbReference type="CDD" id="cd03255">
    <property type="entry name" value="ABC_MJ0796_LolCDE_FtsE"/>
    <property type="match status" value="1"/>
</dbReference>
<keyword evidence="7" id="KW-0067">ATP-binding</keyword>
<dbReference type="InterPro" id="IPR050250">
    <property type="entry name" value="Macrolide_Exporter_MacB"/>
</dbReference>
<comment type="similarity">
    <text evidence="12">Belongs to the ABC transporter superfamily. Macrolide exporter (TC 3.A.1.122) family.</text>
</comment>
<dbReference type="Gene3D" id="3.40.50.300">
    <property type="entry name" value="P-loop containing nucleotide triphosphate hydrolases"/>
    <property type="match status" value="1"/>
</dbReference>
<feature type="transmembrane region" description="Helical" evidence="14">
    <location>
        <begin position="267"/>
        <end position="290"/>
    </location>
</feature>
<dbReference type="Pfam" id="PF00005">
    <property type="entry name" value="ABC_tran"/>
    <property type="match status" value="1"/>
</dbReference>
<dbReference type="RefSeq" id="WP_269402009.1">
    <property type="nucleotide sequence ID" value="NZ_JAPWGW010000002.1"/>
</dbReference>
<keyword evidence="10" id="KW-0046">Antibiotic resistance</keyword>
<dbReference type="InterPro" id="IPR025857">
    <property type="entry name" value="MacB_PCD"/>
</dbReference>
<evidence type="ECO:0000256" key="10">
    <source>
        <dbReference type="ARBA" id="ARBA00023251"/>
    </source>
</evidence>
<evidence type="ECO:0000256" key="12">
    <source>
        <dbReference type="ARBA" id="ARBA00038388"/>
    </source>
</evidence>
<dbReference type="SUPFAM" id="SSF52540">
    <property type="entry name" value="P-loop containing nucleoside triphosphate hydrolases"/>
    <property type="match status" value="1"/>
</dbReference>
<accession>A0ABT4LU38</accession>
<protein>
    <submittedName>
        <fullName evidence="16">MacB family efflux pump subunit</fullName>
    </submittedName>
</protein>
<evidence type="ECO:0000256" key="2">
    <source>
        <dbReference type="ARBA" id="ARBA00022448"/>
    </source>
</evidence>
<feature type="transmembrane region" description="Helical" evidence="14">
    <location>
        <begin position="568"/>
        <end position="598"/>
    </location>
</feature>
<evidence type="ECO:0000256" key="14">
    <source>
        <dbReference type="SAM" id="Phobius"/>
    </source>
</evidence>
<keyword evidence="5 14" id="KW-0812">Transmembrane</keyword>
<dbReference type="InterPro" id="IPR003439">
    <property type="entry name" value="ABC_transporter-like_ATP-bd"/>
</dbReference>
<dbReference type="PANTHER" id="PTHR30572">
    <property type="entry name" value="MEMBRANE COMPONENT OF TRANSPORTER-RELATED"/>
    <property type="match status" value="1"/>
</dbReference>
<evidence type="ECO:0000256" key="8">
    <source>
        <dbReference type="ARBA" id="ARBA00022989"/>
    </source>
</evidence>
<keyword evidence="4" id="KW-0997">Cell inner membrane</keyword>
<comment type="subcellular location">
    <subcellularLocation>
        <location evidence="1">Cell inner membrane</location>
        <topology evidence="1">Multi-pass membrane protein</topology>
    </subcellularLocation>
</comment>
<feature type="transmembrane region" description="Helical" evidence="14">
    <location>
        <begin position="522"/>
        <end position="547"/>
    </location>
</feature>
<feature type="compositionally biased region" description="Basic and acidic residues" evidence="13">
    <location>
        <begin position="223"/>
        <end position="237"/>
    </location>
</feature>